<organism evidence="1 2">
    <name type="scientific">Pseudocitrobacter corydidari</name>
    <dbReference type="NCBI Taxonomy" id="2891570"/>
    <lineage>
        <taxon>Bacteria</taxon>
        <taxon>Pseudomonadati</taxon>
        <taxon>Pseudomonadota</taxon>
        <taxon>Gammaproteobacteria</taxon>
        <taxon>Enterobacterales</taxon>
        <taxon>Enterobacteriaceae</taxon>
        <taxon>Pseudocitrobacter</taxon>
    </lineage>
</organism>
<keyword evidence="2" id="KW-1185">Reference proteome</keyword>
<name>A0ABY3S446_9ENTR</name>
<accession>A0ABY3S446</accession>
<dbReference type="EMBL" id="CP087880">
    <property type="protein sequence ID" value="UGS41507.1"/>
    <property type="molecule type" value="Genomic_DNA"/>
</dbReference>
<sequence>MKRKRQFQDAYIITIRLMKVTGVYAGNIREIKTFLIALRFNKLEIIITINSLIAFEYALHRYNQEVFSFVIYSINCLLYYYK</sequence>
<dbReference type="Proteomes" id="UP001199659">
    <property type="component" value="Chromosome"/>
</dbReference>
<evidence type="ECO:0000313" key="2">
    <source>
        <dbReference type="Proteomes" id="UP001199659"/>
    </source>
</evidence>
<evidence type="ECO:0000313" key="1">
    <source>
        <dbReference type="EMBL" id="UGS41507.1"/>
    </source>
</evidence>
<gene>
    <name evidence="1" type="ORF">G163CM_22230</name>
</gene>
<proteinExistence type="predicted"/>
<protein>
    <submittedName>
        <fullName evidence="1">Uncharacterized protein</fullName>
    </submittedName>
</protein>
<reference evidence="1 2" key="1">
    <citation type="journal article" date="2022" name="Int. J. Syst. Evol. Microbiol.">
        <title>Pseudocitrobacter corydidari sp. nov., isolated from the Asian emerald cockroach Corydidarum magnifica.</title>
        <authorList>
            <person name="Guzman J."/>
            <person name="Poehlein A."/>
            <person name="Glaeser S.P."/>
            <person name="Schwengers O."/>
            <person name="Blom J."/>
            <person name="Hollensteiner J."/>
            <person name="Kampfer P."/>
            <person name="Vilcinskas A."/>
        </authorList>
    </citation>
    <scope>NUCLEOTIDE SEQUENCE [LARGE SCALE GENOMIC DNA]</scope>
    <source>
        <strain evidence="1">G163CM</strain>
    </source>
</reference>